<dbReference type="AlphaFoldDB" id="A0A261S4Y0"/>
<reference evidence="2" key="1">
    <citation type="submission" date="2017-05" db="EMBL/GenBank/DDBJ databases">
        <title>Complete and WGS of Bordetella genogroups.</title>
        <authorList>
            <person name="Spilker T."/>
            <person name="Lipuma J."/>
        </authorList>
    </citation>
    <scope>NUCLEOTIDE SEQUENCE [LARGE SCALE GENOMIC DNA]</scope>
    <source>
        <strain evidence="2">AU16122</strain>
    </source>
</reference>
<evidence type="ECO:0008006" key="3">
    <source>
        <dbReference type="Google" id="ProtNLM"/>
    </source>
</evidence>
<dbReference type="PANTHER" id="PTHR11941">
    <property type="entry name" value="ENOYL-COA HYDRATASE-RELATED"/>
    <property type="match status" value="1"/>
</dbReference>
<gene>
    <name evidence="1" type="ORF">CAL29_22170</name>
</gene>
<dbReference type="GO" id="GO:0003824">
    <property type="term" value="F:catalytic activity"/>
    <property type="evidence" value="ECO:0007669"/>
    <property type="project" value="UniProtKB-ARBA"/>
</dbReference>
<dbReference type="Pfam" id="PF00378">
    <property type="entry name" value="ECH_1"/>
    <property type="match status" value="1"/>
</dbReference>
<dbReference type="EMBL" id="NEVM01000005">
    <property type="protein sequence ID" value="OZI32414.1"/>
    <property type="molecule type" value="Genomic_DNA"/>
</dbReference>
<dbReference type="OrthoDB" id="9807606at2"/>
<dbReference type="RefSeq" id="WP_094856824.1">
    <property type="nucleotide sequence ID" value="NZ_NEVM01000005.1"/>
</dbReference>
<dbReference type="InterPro" id="IPR029045">
    <property type="entry name" value="ClpP/crotonase-like_dom_sf"/>
</dbReference>
<protein>
    <recommendedName>
        <fullName evidence="3">Enoyl-CoA hydratase</fullName>
    </recommendedName>
</protein>
<dbReference type="Gene3D" id="3.90.226.10">
    <property type="entry name" value="2-enoyl-CoA Hydratase, Chain A, domain 1"/>
    <property type="match status" value="1"/>
</dbReference>
<sequence length="272" mass="28955">MDKDKDNAGINANVDAEVDVNAGGKDASDQDVLGIRTVDAVRILTLRRPERHNALNTDLTRRLLQALRDAERDEACRAIVLAGAGRSFCAGADTTEFAGFGQDADRAQARATLTAELHAVFATLSKPVVAAVWGNAMGGGAGLALACDMMVAAQATRLGYPEIKHGICPAIVMANLTRNLGPKRAFELVSTGRLLDGGELCEWGLANARAETPEAALAAALDIGRHWAAHAPFALTSTKRLFYRTLDLSFEEGLAAGRELNIAMRRHARPKS</sequence>
<dbReference type="SUPFAM" id="SSF52096">
    <property type="entry name" value="ClpP/crotonase"/>
    <property type="match status" value="1"/>
</dbReference>
<dbReference type="CDD" id="cd06558">
    <property type="entry name" value="crotonase-like"/>
    <property type="match status" value="1"/>
</dbReference>
<accession>A0A261S4Y0</accession>
<dbReference type="PANTHER" id="PTHR11941:SF54">
    <property type="entry name" value="ENOYL-COA HYDRATASE, MITOCHONDRIAL"/>
    <property type="match status" value="1"/>
</dbReference>
<dbReference type="Proteomes" id="UP000216020">
    <property type="component" value="Unassembled WGS sequence"/>
</dbReference>
<evidence type="ECO:0000313" key="1">
    <source>
        <dbReference type="EMBL" id="OZI32414.1"/>
    </source>
</evidence>
<name>A0A261S4Y0_9BORD</name>
<dbReference type="GO" id="GO:0006635">
    <property type="term" value="P:fatty acid beta-oxidation"/>
    <property type="evidence" value="ECO:0007669"/>
    <property type="project" value="TreeGrafter"/>
</dbReference>
<organism evidence="1 2">
    <name type="scientific">Bordetella genomosp. 10</name>
    <dbReference type="NCBI Taxonomy" id="1416804"/>
    <lineage>
        <taxon>Bacteria</taxon>
        <taxon>Pseudomonadati</taxon>
        <taxon>Pseudomonadota</taxon>
        <taxon>Betaproteobacteria</taxon>
        <taxon>Burkholderiales</taxon>
        <taxon>Alcaligenaceae</taxon>
        <taxon>Bordetella</taxon>
    </lineage>
</organism>
<proteinExistence type="predicted"/>
<keyword evidence="2" id="KW-1185">Reference proteome</keyword>
<dbReference type="InterPro" id="IPR001753">
    <property type="entry name" value="Enoyl-CoA_hydra/iso"/>
</dbReference>
<evidence type="ECO:0000313" key="2">
    <source>
        <dbReference type="Proteomes" id="UP000216020"/>
    </source>
</evidence>
<comment type="caution">
    <text evidence="1">The sequence shown here is derived from an EMBL/GenBank/DDBJ whole genome shotgun (WGS) entry which is preliminary data.</text>
</comment>